<accession>A0ABY3SRN9</accession>
<reference evidence="1 2" key="1">
    <citation type="journal article" date="2024" name="Int. J. Syst. Evol. Microbiol.">
        <title>Paenibacillus hexagrammi sp. nov., a novel bacterium isolated from the gut content of Hexagrammos agrammus.</title>
        <authorList>
            <person name="Jung H.K."/>
            <person name="Kim D.G."/>
            <person name="Zin H."/>
            <person name="Park J."/>
            <person name="Jung H."/>
            <person name="Kim Y.O."/>
            <person name="Kong H.J."/>
            <person name="Kim J.W."/>
            <person name="Kim Y.S."/>
        </authorList>
    </citation>
    <scope>NUCLEOTIDE SEQUENCE [LARGE SCALE GENOMIC DNA]</scope>
    <source>
        <strain evidence="1 2">YPD9-1</strain>
    </source>
</reference>
<dbReference type="Proteomes" id="UP001649230">
    <property type="component" value="Plasmid pYPD9-1"/>
</dbReference>
<keyword evidence="2" id="KW-1185">Reference proteome</keyword>
<evidence type="ECO:0000313" key="2">
    <source>
        <dbReference type="Proteomes" id="UP001649230"/>
    </source>
</evidence>
<evidence type="ECO:0000313" key="1">
    <source>
        <dbReference type="EMBL" id="UJF36614.1"/>
    </source>
</evidence>
<keyword evidence="1" id="KW-0614">Plasmid</keyword>
<organism evidence="1 2">
    <name type="scientific">Paenibacillus hexagrammi</name>
    <dbReference type="NCBI Taxonomy" id="2908839"/>
    <lineage>
        <taxon>Bacteria</taxon>
        <taxon>Bacillati</taxon>
        <taxon>Bacillota</taxon>
        <taxon>Bacilli</taxon>
        <taxon>Bacillales</taxon>
        <taxon>Paenibacillaceae</taxon>
        <taxon>Paenibacillus</taxon>
    </lineage>
</organism>
<dbReference type="EMBL" id="CP090979">
    <property type="protein sequence ID" value="UJF36614.1"/>
    <property type="molecule type" value="Genomic_DNA"/>
</dbReference>
<protein>
    <submittedName>
        <fullName evidence="1">Uncharacterized protein</fullName>
    </submittedName>
</protein>
<sequence>MGVNSDGDKNGYWINFNPYMTWSQLLSLVVEQENRNKKKLRNKICRQQMLINKLYYTRSQRWLPSIAKNDSAWQYPSPDIDRSTFERLYRQFEKDCLATGTTFDDFLQAHQWESVHGFIFKEKCEYENSLE</sequence>
<gene>
    <name evidence="1" type="ORF">L0M14_30460</name>
</gene>
<geneLocation type="plasmid" evidence="1 2">
    <name>pYPD9-1</name>
</geneLocation>
<proteinExistence type="predicted"/>
<dbReference type="RefSeq" id="WP_235123164.1">
    <property type="nucleotide sequence ID" value="NZ_CP090979.1"/>
</dbReference>
<name>A0ABY3SRN9_9BACL</name>